<evidence type="ECO:0000256" key="8">
    <source>
        <dbReference type="SAM" id="SignalP"/>
    </source>
</evidence>
<dbReference type="EMBL" id="JARPYT010000001">
    <property type="protein sequence ID" value="MDT2636082.1"/>
    <property type="molecule type" value="Genomic_DNA"/>
</dbReference>
<organism evidence="10 11">
    <name type="scientific">Enterococcus dongliensis</name>
    <dbReference type="NCBI Taxonomy" id="2559925"/>
    <lineage>
        <taxon>Bacteria</taxon>
        <taxon>Bacillati</taxon>
        <taxon>Bacillota</taxon>
        <taxon>Bacilli</taxon>
        <taxon>Lactobacillales</taxon>
        <taxon>Enterococcaceae</taxon>
        <taxon>Enterococcus</taxon>
    </lineage>
</organism>
<dbReference type="Pfam" id="PF03180">
    <property type="entry name" value="Lipoprotein_9"/>
    <property type="match status" value="1"/>
</dbReference>
<dbReference type="SUPFAM" id="SSF53850">
    <property type="entry name" value="Periplasmic binding protein-like II"/>
    <property type="match status" value="1"/>
</dbReference>
<evidence type="ECO:0000256" key="2">
    <source>
        <dbReference type="ARBA" id="ARBA00022729"/>
    </source>
</evidence>
<accession>A0AAP5KRG1</accession>
<reference evidence="10 12" key="1">
    <citation type="submission" date="2023-03" db="EMBL/GenBank/DDBJ databases">
        <authorList>
            <person name="Shen W."/>
            <person name="Cai J."/>
        </authorList>
    </citation>
    <scope>NUCLEOTIDE SEQUENCE</scope>
    <source>
        <strain evidence="10">P55-2</strain>
        <strain evidence="9 12">P72-2</strain>
    </source>
</reference>
<evidence type="ECO:0000313" key="12">
    <source>
        <dbReference type="Proteomes" id="UP001256547"/>
    </source>
</evidence>
<keyword evidence="12" id="KW-1185">Reference proteome</keyword>
<protein>
    <recommendedName>
        <fullName evidence="6">Lipoprotein</fullName>
    </recommendedName>
</protein>
<dbReference type="PIRSF" id="PIRSF002854">
    <property type="entry name" value="MetQ"/>
    <property type="match status" value="1"/>
</dbReference>
<comment type="caution">
    <text evidence="10">The sequence shown here is derived from an EMBL/GenBank/DDBJ whole genome shotgun (WGS) entry which is preliminary data.</text>
</comment>
<keyword evidence="3" id="KW-0472">Membrane</keyword>
<evidence type="ECO:0000256" key="1">
    <source>
        <dbReference type="ARBA" id="ARBA00004635"/>
    </source>
</evidence>
<evidence type="ECO:0000313" key="10">
    <source>
        <dbReference type="EMBL" id="MDT2636082.1"/>
    </source>
</evidence>
<proteinExistence type="inferred from homology"/>
<dbReference type="InterPro" id="IPR004872">
    <property type="entry name" value="Lipoprotein_NlpA"/>
</dbReference>
<dbReference type="AlphaFoldDB" id="A0AAP5KRG1"/>
<name>A0AAP5KRG1_9ENTE</name>
<dbReference type="Gene3D" id="3.40.190.10">
    <property type="entry name" value="Periplasmic binding protein-like II"/>
    <property type="match status" value="2"/>
</dbReference>
<evidence type="ECO:0000313" key="9">
    <source>
        <dbReference type="EMBL" id="MDT2596802.1"/>
    </source>
</evidence>
<dbReference type="PROSITE" id="PS51257">
    <property type="entry name" value="PROKAR_LIPOPROTEIN"/>
    <property type="match status" value="1"/>
</dbReference>
<dbReference type="PANTHER" id="PTHR30429">
    <property type="entry name" value="D-METHIONINE-BINDING LIPOPROTEIN METQ"/>
    <property type="match status" value="1"/>
</dbReference>
<feature type="signal peptide" evidence="8">
    <location>
        <begin position="1"/>
        <end position="19"/>
    </location>
</feature>
<dbReference type="GO" id="GO:0016020">
    <property type="term" value="C:membrane"/>
    <property type="evidence" value="ECO:0007669"/>
    <property type="project" value="UniProtKB-SubCell"/>
</dbReference>
<evidence type="ECO:0000313" key="11">
    <source>
        <dbReference type="Proteomes" id="UP001245561"/>
    </source>
</evidence>
<feature type="lipid moiety-binding region" description="S-diacylglycerol cysteine" evidence="7">
    <location>
        <position position="21"/>
    </location>
</feature>
<evidence type="ECO:0000256" key="6">
    <source>
        <dbReference type="PIRNR" id="PIRNR002854"/>
    </source>
</evidence>
<keyword evidence="5 6" id="KW-0449">Lipoprotein</keyword>
<dbReference type="PANTHER" id="PTHR30429:SF0">
    <property type="entry name" value="METHIONINE-BINDING LIPOPROTEIN METQ"/>
    <property type="match status" value="1"/>
</dbReference>
<feature type="chain" id="PRO_5042850030" description="Lipoprotein" evidence="8">
    <location>
        <begin position="20"/>
        <end position="280"/>
    </location>
</feature>
<evidence type="ECO:0000256" key="5">
    <source>
        <dbReference type="ARBA" id="ARBA00023288"/>
    </source>
</evidence>
<dbReference type="RefSeq" id="WP_311800271.1">
    <property type="nucleotide sequence ID" value="NZ_JARPYR010000012.1"/>
</dbReference>
<keyword evidence="2 8" id="KW-0732">Signal</keyword>
<dbReference type="EMBL" id="JARPYR010000012">
    <property type="protein sequence ID" value="MDT2596802.1"/>
    <property type="molecule type" value="Genomic_DNA"/>
</dbReference>
<comment type="similarity">
    <text evidence="6">Belongs to the nlpA lipoprotein family.</text>
</comment>
<sequence>MKKKILGFAAAALLTIGLAACGNSGSDSADSSSKEESKTLVVGASPTPHAEILEHVKPLLEKEGVKLEIKKFDDYVLPNKALADGDIDVNYFQHKPFFNKAVKENDYKFSDVGAVHIEPMGLYSKKIKDIKELKNGATIITSNSESDWGRIITILQDADLVKVKEGVDLETATFEDIAENPKELKFEHSIDPALLATTYGNDEGDLVAINANFAYGAGLNPVKDAILLEKDTSPYANILAVRTEDKNDARVKKLVKVLHEKDVQDWILEKWDGSVKPVEK</sequence>
<keyword evidence="4" id="KW-0564">Palmitate</keyword>
<gene>
    <name evidence="10" type="ORF">P7D36_00960</name>
    <name evidence="9" type="ORF">P7D39_07285</name>
</gene>
<evidence type="ECO:0000256" key="7">
    <source>
        <dbReference type="PIRSR" id="PIRSR002854-1"/>
    </source>
</evidence>
<dbReference type="Proteomes" id="UP001256547">
    <property type="component" value="Unassembled WGS sequence"/>
</dbReference>
<dbReference type="Proteomes" id="UP001245561">
    <property type="component" value="Unassembled WGS sequence"/>
</dbReference>
<evidence type="ECO:0000256" key="4">
    <source>
        <dbReference type="ARBA" id="ARBA00023139"/>
    </source>
</evidence>
<evidence type="ECO:0000256" key="3">
    <source>
        <dbReference type="ARBA" id="ARBA00023136"/>
    </source>
</evidence>
<comment type="subcellular location">
    <subcellularLocation>
        <location evidence="1">Membrane</location>
        <topology evidence="1">Lipid-anchor</topology>
    </subcellularLocation>
</comment>